<feature type="compositionally biased region" description="Acidic residues" evidence="1">
    <location>
        <begin position="420"/>
        <end position="429"/>
    </location>
</feature>
<feature type="region of interest" description="Disordered" evidence="1">
    <location>
        <begin position="380"/>
        <end position="470"/>
    </location>
</feature>
<feature type="compositionally biased region" description="Basic and acidic residues" evidence="1">
    <location>
        <begin position="140"/>
        <end position="150"/>
    </location>
</feature>
<evidence type="ECO:0000313" key="2">
    <source>
        <dbReference type="EMBL" id="CBN77593.1"/>
    </source>
</evidence>
<feature type="compositionally biased region" description="Low complexity" evidence="1">
    <location>
        <begin position="206"/>
        <end position="218"/>
    </location>
</feature>
<evidence type="ECO:0000256" key="1">
    <source>
        <dbReference type="SAM" id="MobiDB-lite"/>
    </source>
</evidence>
<feature type="compositionally biased region" description="Basic and acidic residues" evidence="1">
    <location>
        <begin position="35"/>
        <end position="60"/>
    </location>
</feature>
<gene>
    <name evidence="2" type="ORF">Esi_0004_0225</name>
</gene>
<feature type="compositionally biased region" description="Basic residues" evidence="1">
    <location>
        <begin position="82"/>
        <end position="94"/>
    </location>
</feature>
<feature type="compositionally biased region" description="Basic residues" evidence="1">
    <location>
        <begin position="180"/>
        <end position="193"/>
    </location>
</feature>
<feature type="region of interest" description="Disordered" evidence="1">
    <location>
        <begin position="1"/>
        <end position="225"/>
    </location>
</feature>
<feature type="region of interest" description="Disordered" evidence="1">
    <location>
        <begin position="253"/>
        <end position="317"/>
    </location>
</feature>
<protein>
    <submittedName>
        <fullName evidence="2">Uncharacterized protein</fullName>
    </submittedName>
</protein>
<dbReference type="InParanoid" id="D8LMI3"/>
<organism evidence="2 3">
    <name type="scientific">Ectocarpus siliculosus</name>
    <name type="common">Brown alga</name>
    <name type="synonym">Conferva siliculosa</name>
    <dbReference type="NCBI Taxonomy" id="2880"/>
    <lineage>
        <taxon>Eukaryota</taxon>
        <taxon>Sar</taxon>
        <taxon>Stramenopiles</taxon>
        <taxon>Ochrophyta</taxon>
        <taxon>PX clade</taxon>
        <taxon>Phaeophyceae</taxon>
        <taxon>Ectocarpales</taxon>
        <taxon>Ectocarpaceae</taxon>
        <taxon>Ectocarpus</taxon>
    </lineage>
</organism>
<dbReference type="Proteomes" id="UP000002630">
    <property type="component" value="Linkage Group LG03"/>
</dbReference>
<name>D8LMI3_ECTSI</name>
<feature type="region of interest" description="Disordered" evidence="1">
    <location>
        <begin position="331"/>
        <end position="353"/>
    </location>
</feature>
<proteinExistence type="predicted"/>
<evidence type="ECO:0000313" key="3">
    <source>
        <dbReference type="Proteomes" id="UP000002630"/>
    </source>
</evidence>
<dbReference type="OrthoDB" id="10394714at2759"/>
<reference evidence="2 3" key="1">
    <citation type="journal article" date="2010" name="Nature">
        <title>The Ectocarpus genome and the independent evolution of multicellularity in brown algae.</title>
        <authorList>
            <person name="Cock J.M."/>
            <person name="Sterck L."/>
            <person name="Rouze P."/>
            <person name="Scornet D."/>
            <person name="Allen A.E."/>
            <person name="Amoutzias G."/>
            <person name="Anthouard V."/>
            <person name="Artiguenave F."/>
            <person name="Aury J.M."/>
            <person name="Badger J.H."/>
            <person name="Beszteri B."/>
            <person name="Billiau K."/>
            <person name="Bonnet E."/>
            <person name="Bothwell J.H."/>
            <person name="Bowler C."/>
            <person name="Boyen C."/>
            <person name="Brownlee C."/>
            <person name="Carrano C.J."/>
            <person name="Charrier B."/>
            <person name="Cho G.Y."/>
            <person name="Coelho S.M."/>
            <person name="Collen J."/>
            <person name="Corre E."/>
            <person name="Da Silva C."/>
            <person name="Delage L."/>
            <person name="Delaroque N."/>
            <person name="Dittami S.M."/>
            <person name="Doulbeau S."/>
            <person name="Elias M."/>
            <person name="Farnham G."/>
            <person name="Gachon C.M."/>
            <person name="Gschloessl B."/>
            <person name="Heesch S."/>
            <person name="Jabbari K."/>
            <person name="Jubin C."/>
            <person name="Kawai H."/>
            <person name="Kimura K."/>
            <person name="Kloareg B."/>
            <person name="Kupper F.C."/>
            <person name="Lang D."/>
            <person name="Le Bail A."/>
            <person name="Leblanc C."/>
            <person name="Lerouge P."/>
            <person name="Lohr M."/>
            <person name="Lopez P.J."/>
            <person name="Martens C."/>
            <person name="Maumus F."/>
            <person name="Michel G."/>
            <person name="Miranda-Saavedra D."/>
            <person name="Morales J."/>
            <person name="Moreau H."/>
            <person name="Motomura T."/>
            <person name="Nagasato C."/>
            <person name="Napoli C.A."/>
            <person name="Nelson D.R."/>
            <person name="Nyvall-Collen P."/>
            <person name="Peters A.F."/>
            <person name="Pommier C."/>
            <person name="Potin P."/>
            <person name="Poulain J."/>
            <person name="Quesneville H."/>
            <person name="Read B."/>
            <person name="Rensing S.A."/>
            <person name="Ritter A."/>
            <person name="Rousvoal S."/>
            <person name="Samanta M."/>
            <person name="Samson G."/>
            <person name="Schroeder D.C."/>
            <person name="Segurens B."/>
            <person name="Strittmatter M."/>
            <person name="Tonon T."/>
            <person name="Tregear J.W."/>
            <person name="Valentin K."/>
            <person name="von Dassow P."/>
            <person name="Yamagishi T."/>
            <person name="Van de Peer Y."/>
            <person name="Wincker P."/>
        </authorList>
    </citation>
    <scope>NUCLEOTIDE SEQUENCE [LARGE SCALE GENOMIC DNA]</scope>
    <source>
        <strain evidence="3">Ec32 / CCAP1310/4</strain>
    </source>
</reference>
<accession>D8LMI3</accession>
<dbReference type="AlphaFoldDB" id="D8LMI3"/>
<keyword evidence="3" id="KW-1185">Reference proteome</keyword>
<dbReference type="EMBL" id="FN649728">
    <property type="protein sequence ID" value="CBN77593.1"/>
    <property type="molecule type" value="Genomic_DNA"/>
</dbReference>
<dbReference type="EMBL" id="FN648596">
    <property type="protein sequence ID" value="CBN77593.1"/>
    <property type="molecule type" value="Genomic_DNA"/>
</dbReference>
<sequence>MGLDGEWQVKSGEGKRARRGAGSDGFGSVPGQLPEKTRDGQDWAEWAREWREDPDGKADRLVSQWDAEAKANEGGGSQDGRSKKRKAKKKKKGKAGPSRGVVGSGFGGPVRQTKSVPKGLVVSETGGGKGDVVDWSKGQQLRETDRKENMVADWQQNAKNLESLDPSDREKLAEQLRTALGKKKHKQEKKTKAKPSDRGESKGFSTTATTTGGADTAAIKGRGDGRGALASAAAAAGALAAEDVAGVSVFPSAAEGSNGAMEQLGSDGECEGGESKGAEGKSVSAGGGGEGRGKAEPLLVDAGVEGDPGKTTVAGSSGGVLVLPVAGAAVEGSDSPLDGQQLASPGADGIEKNSDGVTLERVMGFGKGVAVVEAATDDGVCNDAGGVSAVGSTGESSRDPSDEGELSRALSFGKGISLPSEEEAAEGDDGEKKTPVAASETPGSGGEDDRLLRGFGRGVAFPAKPDDGGM</sequence>